<sequence>MSGFTIKGWHVGVGVTAFFGLIIAVDAAFLTLAYRTHPGQVANKPYEAGLLYNAELERQRRQAELGWRAAAEARPDGVAVWMRNAAGQPLAGLTVSADLQRPATGHGRTRLTLTEAEPGLYVARTTLSGTWDAAVAARDAAGRDFVASRRLTWP</sequence>
<evidence type="ECO:0000313" key="2">
    <source>
        <dbReference type="EMBL" id="SFS83574.1"/>
    </source>
</evidence>
<keyword evidence="1" id="KW-0472">Membrane</keyword>
<evidence type="ECO:0000313" key="3">
    <source>
        <dbReference type="Proteomes" id="UP000198788"/>
    </source>
</evidence>
<dbReference type="Pfam" id="PF05751">
    <property type="entry name" value="FixH"/>
    <property type="match status" value="1"/>
</dbReference>
<dbReference type="InterPro" id="IPR018037">
    <property type="entry name" value="FixH_proteobacterial"/>
</dbReference>
<dbReference type="OrthoDB" id="1495896at2"/>
<organism evidence="2 3">
    <name type="scientific">Brevundimonas viscosa</name>
    <dbReference type="NCBI Taxonomy" id="871741"/>
    <lineage>
        <taxon>Bacteria</taxon>
        <taxon>Pseudomonadati</taxon>
        <taxon>Pseudomonadota</taxon>
        <taxon>Alphaproteobacteria</taxon>
        <taxon>Caulobacterales</taxon>
        <taxon>Caulobacteraceae</taxon>
        <taxon>Brevundimonas</taxon>
    </lineage>
</organism>
<name>A0A1I6T2R9_9CAUL</name>
<accession>A0A1I6T2R9</accession>
<protein>
    <submittedName>
        <fullName evidence="2">Nitrogen fixation protein FixH</fullName>
    </submittedName>
</protein>
<keyword evidence="1" id="KW-1133">Transmembrane helix</keyword>
<dbReference type="STRING" id="871741.SAMN05192570_2924"/>
<proteinExistence type="predicted"/>
<dbReference type="AlphaFoldDB" id="A0A1I6T2R9"/>
<gene>
    <name evidence="2" type="ORF">SAMN05192570_2924</name>
</gene>
<keyword evidence="3" id="KW-1185">Reference proteome</keyword>
<dbReference type="Proteomes" id="UP000198788">
    <property type="component" value="Unassembled WGS sequence"/>
</dbReference>
<dbReference type="InterPro" id="IPR008620">
    <property type="entry name" value="FixH"/>
</dbReference>
<feature type="transmembrane region" description="Helical" evidence="1">
    <location>
        <begin position="12"/>
        <end position="34"/>
    </location>
</feature>
<evidence type="ECO:0000256" key="1">
    <source>
        <dbReference type="SAM" id="Phobius"/>
    </source>
</evidence>
<reference evidence="3" key="1">
    <citation type="submission" date="2016-10" db="EMBL/GenBank/DDBJ databases">
        <authorList>
            <person name="Varghese N."/>
            <person name="Submissions S."/>
        </authorList>
    </citation>
    <scope>NUCLEOTIDE SEQUENCE [LARGE SCALE GENOMIC DNA]</scope>
    <source>
        <strain evidence="3">CGMCC 1.10683</strain>
    </source>
</reference>
<dbReference type="RefSeq" id="WP_092312426.1">
    <property type="nucleotide sequence ID" value="NZ_FOZV01000007.1"/>
</dbReference>
<dbReference type="EMBL" id="FOZV01000007">
    <property type="protein sequence ID" value="SFS83574.1"/>
    <property type="molecule type" value="Genomic_DNA"/>
</dbReference>
<keyword evidence="1" id="KW-0812">Transmembrane</keyword>
<dbReference type="PIRSF" id="PIRSF011386">
    <property type="entry name" value="FixH"/>
    <property type="match status" value="1"/>
</dbReference>